<sequence length="512" mass="58671">MTTDYLIVGSGLSALVFAALMANSGKKVQLLEAHEYPGGFGHTFTLAKKYRFNAQLHYVWDCGEGQTVNRVLKKLGLDQDVTFNRYDPDGFDHMRMPGYKLNIPSDPQELIRRLSALFPEATDQIRRFVLEVEKTSAGLKRLSPPINPVELLQHSGEVFSTVLYLNSTLQDVFDKFKLPKEAQTLLALQWQDFLLPPNQLSFYAWVILFTGYQNGAFYPVQHFEHVINSLVKVIEANGGEVLLNQEVTNFRLQDNAVIGVQTFDRVTHQLHEFTGNTIVCNIDPKKAAKMIGEEKFSRSIRQKLNYDYSPSNYMAYCVVKDLDLRDYGFGRWNTFHTEHPDLNEAFYEMYEKNDFSRPSFAITTPTLMSDTHRDCPEDCQIVEFLTVANYEYFRKLKESDRKAYYQKKEEILDSILDVVEQYYVPNFREHIVFKVTGSPTTNERFCGCPQGNSYGSSLTPKNMTLGRLNHETSLKNFYFCNASSGYPGFAPTFWTGALLYQRLSGDVILSKG</sequence>
<reference evidence="6 7" key="1">
    <citation type="submission" date="2017-06" db="EMBL/GenBank/DDBJ databases">
        <title>Genome sequencing of cyanobaciteial culture collection at National Institute for Environmental Studies (NIES).</title>
        <authorList>
            <person name="Hirose Y."/>
            <person name="Shimura Y."/>
            <person name="Fujisawa T."/>
            <person name="Nakamura Y."/>
            <person name="Kawachi M."/>
        </authorList>
    </citation>
    <scope>NUCLEOTIDE SEQUENCE [LARGE SCALE GENOMIC DNA]</scope>
    <source>
        <strain evidence="6 7">NIES-2135</strain>
    </source>
</reference>
<gene>
    <name evidence="6" type="ORF">NIES2135_11340</name>
</gene>
<evidence type="ECO:0000256" key="1">
    <source>
        <dbReference type="ARBA" id="ARBA00022630"/>
    </source>
</evidence>
<name>A0A1Z4JCX7_LEPBY</name>
<evidence type="ECO:0000256" key="5">
    <source>
        <dbReference type="ARBA" id="ARBA00023027"/>
    </source>
</evidence>
<keyword evidence="7" id="KW-1185">Reference proteome</keyword>
<accession>A0A1Z4JCX7</accession>
<dbReference type="EMBL" id="AP018203">
    <property type="protein sequence ID" value="BAY54317.1"/>
    <property type="molecule type" value="Genomic_DNA"/>
</dbReference>
<evidence type="ECO:0000256" key="2">
    <source>
        <dbReference type="ARBA" id="ARBA00022729"/>
    </source>
</evidence>
<dbReference type="PANTHER" id="PTHR46091:SF3">
    <property type="entry name" value="AMINE OXIDASE DOMAIN-CONTAINING PROTEIN"/>
    <property type="match status" value="1"/>
</dbReference>
<dbReference type="Pfam" id="PF13450">
    <property type="entry name" value="NAD_binding_8"/>
    <property type="match status" value="1"/>
</dbReference>
<keyword evidence="2" id="KW-0732">Signal</keyword>
<dbReference type="AlphaFoldDB" id="A0A1Z4JCX7"/>
<dbReference type="Gene3D" id="3.50.50.60">
    <property type="entry name" value="FAD/NAD(P)-binding domain"/>
    <property type="match status" value="2"/>
</dbReference>
<keyword evidence="4" id="KW-0521">NADP</keyword>
<dbReference type="SUPFAM" id="SSF51905">
    <property type="entry name" value="FAD/NAD(P)-binding domain"/>
    <property type="match status" value="1"/>
</dbReference>
<evidence type="ECO:0000313" key="7">
    <source>
        <dbReference type="Proteomes" id="UP000217895"/>
    </source>
</evidence>
<dbReference type="InterPro" id="IPR052206">
    <property type="entry name" value="Retinol_saturase"/>
</dbReference>
<dbReference type="Proteomes" id="UP000217895">
    <property type="component" value="Chromosome"/>
</dbReference>
<evidence type="ECO:0000256" key="3">
    <source>
        <dbReference type="ARBA" id="ARBA00022827"/>
    </source>
</evidence>
<protein>
    <submittedName>
        <fullName evidence="6">FAD dependent oxidoreductase</fullName>
    </submittedName>
</protein>
<organism evidence="6 7">
    <name type="scientific">Leptolyngbya boryana NIES-2135</name>
    <dbReference type="NCBI Taxonomy" id="1973484"/>
    <lineage>
        <taxon>Bacteria</taxon>
        <taxon>Bacillati</taxon>
        <taxon>Cyanobacteriota</taxon>
        <taxon>Cyanophyceae</taxon>
        <taxon>Leptolyngbyales</taxon>
        <taxon>Leptolyngbyaceae</taxon>
        <taxon>Leptolyngbya group</taxon>
        <taxon>Leptolyngbya</taxon>
    </lineage>
</organism>
<evidence type="ECO:0000256" key="4">
    <source>
        <dbReference type="ARBA" id="ARBA00022857"/>
    </source>
</evidence>
<keyword evidence="5" id="KW-0520">NAD</keyword>
<keyword evidence="1" id="KW-0285">Flavoprotein</keyword>
<evidence type="ECO:0000313" key="6">
    <source>
        <dbReference type="EMBL" id="BAY54317.1"/>
    </source>
</evidence>
<dbReference type="PANTHER" id="PTHR46091">
    <property type="entry name" value="BLR7054 PROTEIN"/>
    <property type="match status" value="1"/>
</dbReference>
<proteinExistence type="predicted"/>
<keyword evidence="3" id="KW-0274">FAD</keyword>
<dbReference type="InterPro" id="IPR036188">
    <property type="entry name" value="FAD/NAD-bd_sf"/>
</dbReference>